<dbReference type="AlphaFoldDB" id="A0A9W7W870"/>
<protein>
    <submittedName>
        <fullName evidence="2">Uncharacterized protein</fullName>
    </submittedName>
</protein>
<evidence type="ECO:0000256" key="1">
    <source>
        <dbReference type="SAM" id="MobiDB-lite"/>
    </source>
</evidence>
<dbReference type="Proteomes" id="UP001059041">
    <property type="component" value="Unassembled WGS sequence"/>
</dbReference>
<gene>
    <name evidence="2" type="ORF">IRJ41_001042</name>
</gene>
<keyword evidence="3" id="KW-1185">Reference proteome</keyword>
<organism evidence="2 3">
    <name type="scientific">Triplophysa rosa</name>
    <name type="common">Cave loach</name>
    <dbReference type="NCBI Taxonomy" id="992332"/>
    <lineage>
        <taxon>Eukaryota</taxon>
        <taxon>Metazoa</taxon>
        <taxon>Chordata</taxon>
        <taxon>Craniata</taxon>
        <taxon>Vertebrata</taxon>
        <taxon>Euteleostomi</taxon>
        <taxon>Actinopterygii</taxon>
        <taxon>Neopterygii</taxon>
        <taxon>Teleostei</taxon>
        <taxon>Ostariophysi</taxon>
        <taxon>Cypriniformes</taxon>
        <taxon>Nemacheilidae</taxon>
        <taxon>Triplophysa</taxon>
    </lineage>
</organism>
<dbReference type="PANTHER" id="PTHR24401">
    <property type="entry name" value="SI:CH211-243P7.3-RELATED"/>
    <property type="match status" value="1"/>
</dbReference>
<feature type="region of interest" description="Disordered" evidence="1">
    <location>
        <begin position="1"/>
        <end position="41"/>
    </location>
</feature>
<name>A0A9W7W870_TRIRA</name>
<reference evidence="2" key="1">
    <citation type="submission" date="2021-02" db="EMBL/GenBank/DDBJ databases">
        <title>Comparative genomics reveals that relaxation of natural selection precedes convergent phenotypic evolution of cavefish.</title>
        <authorList>
            <person name="Peng Z."/>
        </authorList>
    </citation>
    <scope>NUCLEOTIDE SEQUENCE</scope>
    <source>
        <tissue evidence="2">Muscle</tissue>
    </source>
</reference>
<dbReference type="PANTHER" id="PTHR24401:SF29">
    <property type="entry name" value="SI:CH211-243P7.3-RELATED"/>
    <property type="match status" value="1"/>
</dbReference>
<feature type="compositionally biased region" description="Low complexity" evidence="1">
    <location>
        <begin position="155"/>
        <end position="174"/>
    </location>
</feature>
<dbReference type="EMBL" id="JAFHDT010000397">
    <property type="protein sequence ID" value="KAI7789660.1"/>
    <property type="molecule type" value="Genomic_DNA"/>
</dbReference>
<comment type="caution">
    <text evidence="2">The sequence shown here is derived from an EMBL/GenBank/DDBJ whole genome shotgun (WGS) entry which is preliminary data.</text>
</comment>
<feature type="compositionally biased region" description="Polar residues" evidence="1">
    <location>
        <begin position="77"/>
        <end position="86"/>
    </location>
</feature>
<accession>A0A9W7W870</accession>
<proteinExistence type="predicted"/>
<evidence type="ECO:0000313" key="3">
    <source>
        <dbReference type="Proteomes" id="UP001059041"/>
    </source>
</evidence>
<feature type="region of interest" description="Disordered" evidence="1">
    <location>
        <begin position="77"/>
        <end position="174"/>
    </location>
</feature>
<evidence type="ECO:0000313" key="2">
    <source>
        <dbReference type="EMBL" id="KAI7789660.1"/>
    </source>
</evidence>
<sequence length="610" mass="68050">MATKRSHKAMSDTEWVSRQRKFASTGVWPSDGNRPAPRQKKWHEIYQRIEKCPMQSRGQLTLLGAVQKCACGFHTQKQPTASSEQTQRVREQQPAAAAAQEQSEPQPQARPQPSPSRITPSLSMFTKPRFSGSHIAAAKPNLSAARRPSRVDDQPSAAVSSAPKPSTTVSTTKKLAGTARGRGLWLTSVGNEFGQVLISVLTAQEGAGLDKMVDGLVKRYQQAGVDPPAVLNVDCGCCTEVGETKLKARFSGWPDLLIRLDIWHFMRRIALGCTTDAHQLYPIFMSRLSACIFEWDAADVPGWPALTDEDVDKHLKRKELALHCRRRTRGEETTILLLERLLTELLSSQGNDSLGVPLLDRERMEHIWSVQKKHVKCIQDPPGVVLYTEKGTLTKGGVLLGTYRCARGSTSLESFHLHHNRFIPGTSANSLNFQIYLLEGLHRWNQDQEAASLSSEPSALRSYTGELLHCANCNYEKLFGRKVVPTFCPLARYTGELIGVQYLFLQTGQALQEMNPDSEQTAELLDDLNVEEREEDEGFCDINEDHTLRDLDVVLSPLSTLTLGVATANHLPPSRPPCILFSQTDYLHVLLHYIHKPPLWSSSWPPAWQL</sequence>
<feature type="compositionally biased region" description="Low complexity" evidence="1">
    <location>
        <begin position="92"/>
        <end position="107"/>
    </location>
</feature>